<keyword evidence="3" id="KW-1133">Transmembrane helix</keyword>
<feature type="transmembrane region" description="Helical" evidence="3">
    <location>
        <begin position="108"/>
        <end position="125"/>
    </location>
</feature>
<reference evidence="5 6" key="1">
    <citation type="submission" date="2023-06" db="EMBL/GenBank/DDBJ databases">
        <title>Aquibacillus rhizosphaerae LR5S19.</title>
        <authorList>
            <person name="Sun J.-Q."/>
        </authorList>
    </citation>
    <scope>NUCLEOTIDE SEQUENCE [LARGE SCALE GENOMIC DNA]</scope>
    <source>
        <strain evidence="5 6">LR5S19</strain>
    </source>
</reference>
<dbReference type="CDD" id="cd11386">
    <property type="entry name" value="MCP_signal"/>
    <property type="match status" value="1"/>
</dbReference>
<feature type="transmembrane region" description="Helical" evidence="3">
    <location>
        <begin position="39"/>
        <end position="56"/>
    </location>
</feature>
<dbReference type="PANTHER" id="PTHR32089">
    <property type="entry name" value="METHYL-ACCEPTING CHEMOTAXIS PROTEIN MCPB"/>
    <property type="match status" value="1"/>
</dbReference>
<evidence type="ECO:0000313" key="5">
    <source>
        <dbReference type="EMBL" id="MDL4839122.1"/>
    </source>
</evidence>
<keyword evidence="6" id="KW-1185">Reference proteome</keyword>
<dbReference type="Proteomes" id="UP001235343">
    <property type="component" value="Unassembled WGS sequence"/>
</dbReference>
<dbReference type="Gene3D" id="1.10.287.950">
    <property type="entry name" value="Methyl-accepting chemotaxis protein"/>
    <property type="match status" value="1"/>
</dbReference>
<dbReference type="RefSeq" id="WP_285929949.1">
    <property type="nucleotide sequence ID" value="NZ_JASTZU010000010.1"/>
</dbReference>
<feature type="transmembrane region" description="Helical" evidence="3">
    <location>
        <begin position="12"/>
        <end position="33"/>
    </location>
</feature>
<evidence type="ECO:0000256" key="3">
    <source>
        <dbReference type="SAM" id="Phobius"/>
    </source>
</evidence>
<feature type="transmembrane region" description="Helical" evidence="3">
    <location>
        <begin position="137"/>
        <end position="157"/>
    </location>
</feature>
<keyword evidence="3" id="KW-0812">Transmembrane</keyword>
<dbReference type="Pfam" id="PF00015">
    <property type="entry name" value="MCPsignal"/>
    <property type="match status" value="1"/>
</dbReference>
<feature type="transmembrane region" description="Helical" evidence="3">
    <location>
        <begin position="61"/>
        <end position="80"/>
    </location>
</feature>
<evidence type="ECO:0000256" key="1">
    <source>
        <dbReference type="ARBA" id="ARBA00023224"/>
    </source>
</evidence>
<organism evidence="5 6">
    <name type="scientific">Aquibacillus rhizosphaerae</name>
    <dbReference type="NCBI Taxonomy" id="3051431"/>
    <lineage>
        <taxon>Bacteria</taxon>
        <taxon>Bacillati</taxon>
        <taxon>Bacillota</taxon>
        <taxon>Bacilli</taxon>
        <taxon>Bacillales</taxon>
        <taxon>Bacillaceae</taxon>
        <taxon>Aquibacillus</taxon>
    </lineage>
</organism>
<dbReference type="EMBL" id="JASTZU010000010">
    <property type="protein sequence ID" value="MDL4839122.1"/>
    <property type="molecule type" value="Genomic_DNA"/>
</dbReference>
<evidence type="ECO:0000256" key="2">
    <source>
        <dbReference type="PROSITE-ProRule" id="PRU00284"/>
    </source>
</evidence>
<gene>
    <name evidence="5" type="ORF">QQS35_01420</name>
</gene>
<comment type="caution">
    <text evidence="5">The sequence shown here is derived from an EMBL/GenBank/DDBJ whole genome shotgun (WGS) entry which is preliminary data.</text>
</comment>
<evidence type="ECO:0000259" key="4">
    <source>
        <dbReference type="PROSITE" id="PS50111"/>
    </source>
</evidence>
<name>A0ABT7L1Q2_9BACI</name>
<accession>A0ABT7L1Q2</accession>
<feature type="transmembrane region" description="Helical" evidence="3">
    <location>
        <begin position="86"/>
        <end position="103"/>
    </location>
</feature>
<evidence type="ECO:0000313" key="6">
    <source>
        <dbReference type="Proteomes" id="UP001235343"/>
    </source>
</evidence>
<dbReference type="SMART" id="SM00283">
    <property type="entry name" value="MA"/>
    <property type="match status" value="1"/>
</dbReference>
<dbReference type="InterPro" id="IPR004089">
    <property type="entry name" value="MCPsignal_dom"/>
</dbReference>
<sequence>MHKHLKNADKVSTIIIDLIVLLTMTVAITKLGVAEGFKAAIPVIIVGVFVSAFYFIKLNSYIKGVCYALLITLVGLNNFFTPGMEFNAVYGILLSLAVVSMYFNKKMVLSHGILINIVVITVYIINPQAVLGDQTRFSLFLLVLINLNAIIACLYFLNKWGADLIKNSQDKANEAISLVDVINSTLHKVKDGSKVLNDSIQVFTKNMDSNMQTTENVNSTVHDMAKGIQHQAESISIINNSMNDISHQMEETKKASNDVSGNTNQMMEKVKGGTEKVQQMGNQMNTINDAVGTSLTIVNQLQSKTNDIVRSLNSINEIAEQTNLLALNASIEAARAGEHGKGFAIVADEVRKLAEGSSSIVNEINTIIDELSAQTEDALKSVNQGDTALKSGNEILEEVQTYFNDFTEGFQKTNQSVTTETELIEKVSANIRSIQEQIENVSSISEQQAASTEEVAATMENLIQDVSSTSGTINKINSLSNELEEISKSQEKH</sequence>
<dbReference type="PANTHER" id="PTHR32089:SF112">
    <property type="entry name" value="LYSOZYME-LIKE PROTEIN-RELATED"/>
    <property type="match status" value="1"/>
</dbReference>
<keyword evidence="1 2" id="KW-0807">Transducer</keyword>
<dbReference type="PROSITE" id="PS50111">
    <property type="entry name" value="CHEMOTAXIS_TRANSDUC_2"/>
    <property type="match status" value="1"/>
</dbReference>
<keyword evidence="3" id="KW-0472">Membrane</keyword>
<proteinExistence type="predicted"/>
<protein>
    <submittedName>
        <fullName evidence="5">Methyl-accepting chemotaxis protein</fullName>
    </submittedName>
</protein>
<dbReference type="SUPFAM" id="SSF58104">
    <property type="entry name" value="Methyl-accepting chemotaxis protein (MCP) signaling domain"/>
    <property type="match status" value="1"/>
</dbReference>
<feature type="domain" description="Methyl-accepting transducer" evidence="4">
    <location>
        <begin position="206"/>
        <end position="463"/>
    </location>
</feature>